<dbReference type="Gene3D" id="2.70.160.11">
    <property type="entry name" value="Hnrnp arginine n-methyltransferase1"/>
    <property type="match status" value="1"/>
</dbReference>
<dbReference type="PROSITE" id="PS51678">
    <property type="entry name" value="SAM_MT_PRMT"/>
    <property type="match status" value="1"/>
</dbReference>
<dbReference type="Gene3D" id="3.40.50.150">
    <property type="entry name" value="Vaccinia Virus protein VP39"/>
    <property type="match status" value="1"/>
</dbReference>
<dbReference type="GO" id="GO:0032259">
    <property type="term" value="P:methylation"/>
    <property type="evidence" value="ECO:0007669"/>
    <property type="project" value="UniProtKB-KW"/>
</dbReference>
<evidence type="ECO:0000256" key="1">
    <source>
        <dbReference type="ARBA" id="ARBA00022603"/>
    </source>
</evidence>
<evidence type="ECO:0000259" key="7">
    <source>
        <dbReference type="Pfam" id="PF22528"/>
    </source>
</evidence>
<sequence length="429" mass="47537">MLSGSNNGYQQHTNSSNATNSISSSSSGRRVAAAAGGTHRFRKGNNNSRFPSENGGFVRVSGDKPPTRCTDFDMAYFQSYSHVGIHEEMIKDRIRTETYRAAITQYQSSIAGKVVVDVGCGTGILSIFCALAGAKRVYAVDASEIAIQANEVVKANNLSDKVIVLHGRVEDVEIEEEVDVIISEWMGYMLLYESMLGSVVVARDRWLKPGGLILPSHASLYMAPITHTERYSESIDFWRNVYGIDMSAMLPLAKQCAFEEPSVETITGENVLTWPFVVKHVDCYTITTQELESVTARYKFTSMMRAPLHGFAFWFDVEFSGPAIFPINSHTQSPPSSISASDMNSLGSIQSKKRAKSDEALVLSTAPEEPPTHWQQTLLYFYDPIEVNQDQVIEGSVTLSQSKENARFLNIHLEYASAGRSFVKESVMR</sequence>
<evidence type="ECO:0000256" key="3">
    <source>
        <dbReference type="ARBA" id="ARBA00022691"/>
    </source>
</evidence>
<dbReference type="FunFam" id="2.70.160.11:FF:000008">
    <property type="entry name" value="Protein arginine N-methyltransferase 6"/>
    <property type="match status" value="1"/>
</dbReference>
<organism evidence="8 9">
    <name type="scientific">Thalictrum thalictroides</name>
    <name type="common">Rue-anemone</name>
    <name type="synonym">Anemone thalictroides</name>
    <dbReference type="NCBI Taxonomy" id="46969"/>
    <lineage>
        <taxon>Eukaryota</taxon>
        <taxon>Viridiplantae</taxon>
        <taxon>Streptophyta</taxon>
        <taxon>Embryophyta</taxon>
        <taxon>Tracheophyta</taxon>
        <taxon>Spermatophyta</taxon>
        <taxon>Magnoliopsida</taxon>
        <taxon>Ranunculales</taxon>
        <taxon>Ranunculaceae</taxon>
        <taxon>Thalictroideae</taxon>
        <taxon>Thalictrum</taxon>
    </lineage>
</organism>
<evidence type="ECO:0000256" key="2">
    <source>
        <dbReference type="ARBA" id="ARBA00022679"/>
    </source>
</evidence>
<feature type="domain" description="Protein arginine N-methyltransferase" evidence="7">
    <location>
        <begin position="357"/>
        <end position="417"/>
    </location>
</feature>
<dbReference type="EMBL" id="JABWDY010016713">
    <property type="protein sequence ID" value="KAF5195902.1"/>
    <property type="molecule type" value="Genomic_DNA"/>
</dbReference>
<dbReference type="InterPro" id="IPR055135">
    <property type="entry name" value="PRMT_dom"/>
</dbReference>
<dbReference type="Pfam" id="PF06325">
    <property type="entry name" value="PrmA"/>
    <property type="match status" value="1"/>
</dbReference>
<dbReference type="PANTHER" id="PTHR11006">
    <property type="entry name" value="PROTEIN ARGININE N-METHYLTRANSFERASE"/>
    <property type="match status" value="1"/>
</dbReference>
<comment type="caution">
    <text evidence="8">The sequence shown here is derived from an EMBL/GenBank/DDBJ whole genome shotgun (WGS) entry which is preliminary data.</text>
</comment>
<dbReference type="GO" id="GO:0042054">
    <property type="term" value="F:histone methyltransferase activity"/>
    <property type="evidence" value="ECO:0007669"/>
    <property type="project" value="TreeGrafter"/>
</dbReference>
<dbReference type="Proteomes" id="UP000554482">
    <property type="component" value="Unassembled WGS sequence"/>
</dbReference>
<accession>A0A7J6WIH0</accession>
<gene>
    <name evidence="8" type="ORF">FRX31_014510</name>
</gene>
<feature type="compositionally biased region" description="Low complexity" evidence="6">
    <location>
        <begin position="13"/>
        <end position="38"/>
    </location>
</feature>
<evidence type="ECO:0000256" key="5">
    <source>
        <dbReference type="PROSITE-ProRule" id="PRU01015"/>
    </source>
</evidence>
<feature type="region of interest" description="Disordered" evidence="6">
    <location>
        <begin position="1"/>
        <end position="62"/>
    </location>
</feature>
<evidence type="ECO:0000313" key="9">
    <source>
        <dbReference type="Proteomes" id="UP000554482"/>
    </source>
</evidence>
<name>A0A7J6WIH0_THATH</name>
<dbReference type="Pfam" id="PF22528">
    <property type="entry name" value="PRMT_C"/>
    <property type="match status" value="2"/>
</dbReference>
<comment type="function">
    <text evidence="4">Arginine methyltransferase that can both catalyze the formation of omega-N monomethylarginine (MMA) and asymmetrical dimethylarginine (aDMA).</text>
</comment>
<evidence type="ECO:0000256" key="6">
    <source>
        <dbReference type="SAM" id="MobiDB-lite"/>
    </source>
</evidence>
<keyword evidence="1 5" id="KW-0489">Methyltransferase</keyword>
<dbReference type="GO" id="GO:0016274">
    <property type="term" value="F:protein-arginine N-methyltransferase activity"/>
    <property type="evidence" value="ECO:0007669"/>
    <property type="project" value="InterPro"/>
</dbReference>
<dbReference type="OrthoDB" id="7848332at2759"/>
<proteinExistence type="predicted"/>
<protein>
    <submittedName>
        <fullName evidence="8">Arginine N-methyltransferase</fullName>
    </submittedName>
</protein>
<keyword evidence="2 5" id="KW-0808">Transferase</keyword>
<dbReference type="InterPro" id="IPR029063">
    <property type="entry name" value="SAM-dependent_MTases_sf"/>
</dbReference>
<feature type="domain" description="Protein arginine N-methyltransferase" evidence="7">
    <location>
        <begin position="217"/>
        <end position="321"/>
    </location>
</feature>
<dbReference type="CDD" id="cd02440">
    <property type="entry name" value="AdoMet_MTases"/>
    <property type="match status" value="1"/>
</dbReference>
<reference evidence="8 9" key="1">
    <citation type="submission" date="2020-06" db="EMBL/GenBank/DDBJ databases">
        <title>Transcriptomic and genomic resources for Thalictrum thalictroides and T. hernandezii: Facilitating candidate gene discovery in an emerging model plant lineage.</title>
        <authorList>
            <person name="Arias T."/>
            <person name="Riano-Pachon D.M."/>
            <person name="Di Stilio V.S."/>
        </authorList>
    </citation>
    <scope>NUCLEOTIDE SEQUENCE [LARGE SCALE GENOMIC DNA]</scope>
    <source>
        <strain evidence="9">cv. WT478/WT964</strain>
        <tissue evidence="8">Leaves</tissue>
    </source>
</reference>
<dbReference type="InterPro" id="IPR025799">
    <property type="entry name" value="Arg_MeTrfase"/>
</dbReference>
<dbReference type="FunFam" id="3.40.50.150:FF:000016">
    <property type="entry name" value="Protein arginine N-methyltransferase 6"/>
    <property type="match status" value="1"/>
</dbReference>
<evidence type="ECO:0000256" key="4">
    <source>
        <dbReference type="ARBA" id="ARBA00057190"/>
    </source>
</evidence>
<feature type="compositionally biased region" description="Polar residues" evidence="6">
    <location>
        <begin position="1"/>
        <end position="12"/>
    </location>
</feature>
<dbReference type="PANTHER" id="PTHR11006:SF73">
    <property type="entry name" value="PROTEIN ARGININE N-METHYLTRANSFERASE 6"/>
    <property type="match status" value="1"/>
</dbReference>
<keyword evidence="9" id="KW-1185">Reference proteome</keyword>
<dbReference type="AlphaFoldDB" id="A0A7J6WIH0"/>
<evidence type="ECO:0000313" key="8">
    <source>
        <dbReference type="EMBL" id="KAF5195902.1"/>
    </source>
</evidence>
<keyword evidence="3 5" id="KW-0949">S-adenosyl-L-methionine</keyword>
<dbReference type="SUPFAM" id="SSF53335">
    <property type="entry name" value="S-adenosyl-L-methionine-dependent methyltransferases"/>
    <property type="match status" value="1"/>
</dbReference>